<proteinExistence type="inferred from homology"/>
<keyword evidence="5" id="KW-0479">Metal-binding</keyword>
<keyword evidence="8" id="KW-0833">Ubl conjugation pathway</keyword>
<dbReference type="OrthoDB" id="361536at2759"/>
<dbReference type="Pfam" id="PF02148">
    <property type="entry name" value="zf-UBP"/>
    <property type="match status" value="1"/>
</dbReference>
<dbReference type="InterPro" id="IPR041432">
    <property type="entry name" value="UBP13_Znf-UBP_var"/>
</dbReference>
<keyword evidence="9" id="KW-0378">Hydrolase</keyword>
<feature type="domain" description="UBP-type" evidence="14">
    <location>
        <begin position="168"/>
        <end position="278"/>
    </location>
</feature>
<dbReference type="InterPro" id="IPR050185">
    <property type="entry name" value="Ub_carboxyl-term_hydrolase"/>
</dbReference>
<dbReference type="FunFam" id="3.30.40.10:FF:000026">
    <property type="entry name" value="Ubiquitin carboxyl-terminal hydrolase"/>
    <property type="match status" value="1"/>
</dbReference>
<feature type="domain" description="USP" evidence="13">
    <location>
        <begin position="321"/>
        <end position="507"/>
    </location>
</feature>
<feature type="non-terminal residue" evidence="15">
    <location>
        <position position="1"/>
    </location>
</feature>
<dbReference type="EMBL" id="CAJNOC010006362">
    <property type="protein sequence ID" value="CAF1076166.1"/>
    <property type="molecule type" value="Genomic_DNA"/>
</dbReference>
<reference evidence="15" key="1">
    <citation type="submission" date="2021-02" db="EMBL/GenBank/DDBJ databases">
        <authorList>
            <person name="Nowell W R."/>
        </authorList>
    </citation>
    <scope>NUCLEOTIDE SEQUENCE</scope>
    <source>
        <strain evidence="15">Ploen Becks lab</strain>
    </source>
</reference>
<dbReference type="InterPro" id="IPR013083">
    <property type="entry name" value="Znf_RING/FYVE/PHD"/>
</dbReference>
<dbReference type="SUPFAM" id="SSF57850">
    <property type="entry name" value="RING/U-box"/>
    <property type="match status" value="1"/>
</dbReference>
<dbReference type="PANTHER" id="PTHR21646:SF10">
    <property type="entry name" value="UBIQUITIN CARBOXYL-TERMINAL HYDROLASE 14"/>
    <property type="match status" value="1"/>
</dbReference>
<evidence type="ECO:0000256" key="10">
    <source>
        <dbReference type="ARBA" id="ARBA00022807"/>
    </source>
</evidence>
<dbReference type="InterPro" id="IPR028889">
    <property type="entry name" value="USP"/>
</dbReference>
<dbReference type="PROSITE" id="PS00972">
    <property type="entry name" value="USP_1"/>
    <property type="match status" value="1"/>
</dbReference>
<evidence type="ECO:0000256" key="8">
    <source>
        <dbReference type="ARBA" id="ARBA00022786"/>
    </source>
</evidence>
<keyword evidence="16" id="KW-1185">Reference proteome</keyword>
<evidence type="ECO:0000256" key="4">
    <source>
        <dbReference type="ARBA" id="ARBA00022670"/>
    </source>
</evidence>
<dbReference type="GO" id="GO:0016579">
    <property type="term" value="P:protein deubiquitination"/>
    <property type="evidence" value="ECO:0007669"/>
    <property type="project" value="InterPro"/>
</dbReference>
<dbReference type="GO" id="GO:0008270">
    <property type="term" value="F:zinc ion binding"/>
    <property type="evidence" value="ECO:0007669"/>
    <property type="project" value="UniProtKB-KW"/>
</dbReference>
<dbReference type="InterPro" id="IPR038765">
    <property type="entry name" value="Papain-like_cys_pep_sf"/>
</dbReference>
<dbReference type="SUPFAM" id="SSF54001">
    <property type="entry name" value="Cysteine proteinases"/>
    <property type="match status" value="1"/>
</dbReference>
<evidence type="ECO:0000256" key="7">
    <source>
        <dbReference type="ARBA" id="ARBA00022771"/>
    </source>
</evidence>
<dbReference type="Gene3D" id="3.90.70.10">
    <property type="entry name" value="Cysteine proteinases"/>
    <property type="match status" value="1"/>
</dbReference>
<comment type="similarity">
    <text evidence="2">Belongs to the peptidase C19 family.</text>
</comment>
<dbReference type="PANTHER" id="PTHR21646">
    <property type="entry name" value="UBIQUITIN CARBOXYL-TERMINAL HYDROLASE"/>
    <property type="match status" value="1"/>
</dbReference>
<gene>
    <name evidence="15" type="ORF">OXX778_LOCUS19972</name>
</gene>
<dbReference type="EC" id="3.4.19.12" evidence="3"/>
<dbReference type="InterPro" id="IPR018200">
    <property type="entry name" value="USP_CS"/>
</dbReference>
<comment type="catalytic activity">
    <reaction evidence="1">
        <text>Thiol-dependent hydrolysis of ester, thioester, amide, peptide and isopeptide bonds formed by the C-terminal Gly of ubiquitin (a 76-residue protein attached to proteins as an intracellular targeting signal).</text>
        <dbReference type="EC" id="3.4.19.12"/>
    </reaction>
</comment>
<dbReference type="Pfam" id="PF17807">
    <property type="entry name" value="zf-UBP_var"/>
    <property type="match status" value="1"/>
</dbReference>
<evidence type="ECO:0000256" key="11">
    <source>
        <dbReference type="ARBA" id="ARBA00022833"/>
    </source>
</evidence>
<name>A0A814MB78_9BILA</name>
<protein>
    <recommendedName>
        <fullName evidence="3">ubiquitinyl hydrolase 1</fullName>
        <ecNumber evidence="3">3.4.19.12</ecNumber>
    </recommendedName>
</protein>
<dbReference type="SMART" id="SM00290">
    <property type="entry name" value="ZnF_UBP"/>
    <property type="match status" value="1"/>
</dbReference>
<evidence type="ECO:0000256" key="12">
    <source>
        <dbReference type="PROSITE-ProRule" id="PRU00502"/>
    </source>
</evidence>
<keyword evidence="7 12" id="KW-0863">Zinc-finger</keyword>
<evidence type="ECO:0000256" key="6">
    <source>
        <dbReference type="ARBA" id="ARBA00022737"/>
    </source>
</evidence>
<evidence type="ECO:0000256" key="3">
    <source>
        <dbReference type="ARBA" id="ARBA00012759"/>
    </source>
</evidence>
<dbReference type="GO" id="GO:0006508">
    <property type="term" value="P:proteolysis"/>
    <property type="evidence" value="ECO:0007669"/>
    <property type="project" value="UniProtKB-KW"/>
</dbReference>
<evidence type="ECO:0000259" key="13">
    <source>
        <dbReference type="PROSITE" id="PS50235"/>
    </source>
</evidence>
<comment type="caution">
    <text evidence="15">The sequence shown here is derived from an EMBL/GenBank/DDBJ whole genome shotgun (WGS) entry which is preliminary data.</text>
</comment>
<dbReference type="InterPro" id="IPR001607">
    <property type="entry name" value="Znf_UBP"/>
</dbReference>
<sequence length="507" mass="58460">MSAKELIEKYSNQTRIANQNDKVYKDECVYTFDTPETHDGLFICLKTFIGIGKPSLSLHYEKTQSHLYLHLRTIRREVESESEEPEKKITKLAIGVDGGFDLAEKKFFYEHKYSLYIYPEDYEISLDENHTHQDLTEQVAKSINSVIKAESASLKEDLNSAWDGEQRFVSKHSANLLQLPDPVQISPDPKTWKCEICGMTNNLWLNLTDGKILCGRKQLDGSGGNNHAIEYYQKTKYPLSVKLGTITSKGADVYSYEEDDMVDDSNLAVHLSHFGINMTKMEKTEKTMAELEIDLNQKVGEWDRIQESGSKLEPLYGPGFTGMKNLGNSCYINSVVQVLFNIPDFVNKYFSNYDLYRQLTQQNPSEDFNFQLSKLSYGLVSGRYSQQNQSIKPQNFKNLVGKGHSEFSTKKQQDAYEYLIHLLDLIERNLRRDTCNTNNPTEVFKFQLEDRLECAQSHKVNYKRRDDFCLSLPIAKDKPVNRKQLEEFEARKLELEKQGLKLEPGEI</sequence>
<dbReference type="PROSITE" id="PS50271">
    <property type="entry name" value="ZF_UBP"/>
    <property type="match status" value="1"/>
</dbReference>
<dbReference type="Pfam" id="PF00443">
    <property type="entry name" value="UCH"/>
    <property type="match status" value="1"/>
</dbReference>
<dbReference type="PROSITE" id="PS50235">
    <property type="entry name" value="USP_3"/>
    <property type="match status" value="1"/>
</dbReference>
<keyword evidence="11" id="KW-0862">Zinc</keyword>
<keyword evidence="4" id="KW-0645">Protease</keyword>
<evidence type="ECO:0000256" key="5">
    <source>
        <dbReference type="ARBA" id="ARBA00022723"/>
    </source>
</evidence>
<dbReference type="GO" id="GO:0004843">
    <property type="term" value="F:cysteine-type deubiquitinase activity"/>
    <property type="evidence" value="ECO:0007669"/>
    <property type="project" value="UniProtKB-EC"/>
</dbReference>
<keyword evidence="6" id="KW-0677">Repeat</keyword>
<evidence type="ECO:0000256" key="2">
    <source>
        <dbReference type="ARBA" id="ARBA00009085"/>
    </source>
</evidence>
<dbReference type="InterPro" id="IPR001394">
    <property type="entry name" value="Peptidase_C19_UCH"/>
</dbReference>
<evidence type="ECO:0000313" key="16">
    <source>
        <dbReference type="Proteomes" id="UP000663879"/>
    </source>
</evidence>
<evidence type="ECO:0000256" key="9">
    <source>
        <dbReference type="ARBA" id="ARBA00022801"/>
    </source>
</evidence>
<dbReference type="Proteomes" id="UP000663879">
    <property type="component" value="Unassembled WGS sequence"/>
</dbReference>
<organism evidence="15 16">
    <name type="scientific">Brachionus calyciflorus</name>
    <dbReference type="NCBI Taxonomy" id="104777"/>
    <lineage>
        <taxon>Eukaryota</taxon>
        <taxon>Metazoa</taxon>
        <taxon>Spiralia</taxon>
        <taxon>Gnathifera</taxon>
        <taxon>Rotifera</taxon>
        <taxon>Eurotatoria</taxon>
        <taxon>Monogononta</taxon>
        <taxon>Pseudotrocha</taxon>
        <taxon>Ploima</taxon>
        <taxon>Brachionidae</taxon>
        <taxon>Brachionus</taxon>
    </lineage>
</organism>
<evidence type="ECO:0000313" key="15">
    <source>
        <dbReference type="EMBL" id="CAF1076166.1"/>
    </source>
</evidence>
<dbReference type="AlphaFoldDB" id="A0A814MB78"/>
<feature type="non-terminal residue" evidence="15">
    <location>
        <position position="507"/>
    </location>
</feature>
<keyword evidence="10" id="KW-0788">Thiol protease</keyword>
<evidence type="ECO:0000256" key="1">
    <source>
        <dbReference type="ARBA" id="ARBA00000707"/>
    </source>
</evidence>
<dbReference type="Gene3D" id="3.30.40.10">
    <property type="entry name" value="Zinc/RING finger domain, C3HC4 (zinc finger)"/>
    <property type="match status" value="2"/>
</dbReference>
<evidence type="ECO:0000259" key="14">
    <source>
        <dbReference type="PROSITE" id="PS50271"/>
    </source>
</evidence>
<accession>A0A814MB78</accession>